<evidence type="ECO:0000313" key="2">
    <source>
        <dbReference type="Proteomes" id="UP000430508"/>
    </source>
</evidence>
<dbReference type="EMBL" id="CP046996">
    <property type="protein sequence ID" value="QHA01538.1"/>
    <property type="molecule type" value="Genomic_DNA"/>
</dbReference>
<dbReference type="AlphaFoldDB" id="A0A857DLQ9"/>
<organism evidence="1 2">
    <name type="scientific">Dehalobacter restrictus</name>
    <dbReference type="NCBI Taxonomy" id="55583"/>
    <lineage>
        <taxon>Bacteria</taxon>
        <taxon>Bacillati</taxon>
        <taxon>Bacillota</taxon>
        <taxon>Clostridia</taxon>
        <taxon>Eubacteriales</taxon>
        <taxon>Desulfitobacteriaceae</taxon>
        <taxon>Dehalobacter</taxon>
    </lineage>
</organism>
<sequence>MNLGQDADIDLAVGIVPVISKQQISAINVDADYLTAKGRSYDVLLDSNSDNSKSKFKIDFYQTYQTLLEKQSALASAQQKRTAADSKFKISELKYKMPSISLLQYEADKSEYLSQQIAVEIAEETLTQAYRAYE</sequence>
<evidence type="ECO:0000313" key="1">
    <source>
        <dbReference type="EMBL" id="QHA01538.1"/>
    </source>
</evidence>
<accession>A0A857DLQ9</accession>
<protein>
    <recommendedName>
        <fullName evidence="3">Outer membrane efflux protein</fullName>
    </recommendedName>
</protein>
<proteinExistence type="predicted"/>
<dbReference type="Proteomes" id="UP000430508">
    <property type="component" value="Chromosome"/>
</dbReference>
<dbReference type="RefSeq" id="WP_158208559.1">
    <property type="nucleotide sequence ID" value="NZ_CP046996.1"/>
</dbReference>
<reference evidence="1 2" key="1">
    <citation type="submission" date="2019-12" db="EMBL/GenBank/DDBJ databases">
        <title>Sequence classification of anaerobic respiratory reductive dehalogenases: First we see many, then we see few.</title>
        <authorList>
            <person name="Molenda O."/>
            <person name="Puentes Jacome L.A."/>
            <person name="Cao X."/>
            <person name="Nesbo C.L."/>
            <person name="Tang S."/>
            <person name="Morson N."/>
            <person name="Patron J."/>
            <person name="Lomheim L."/>
            <person name="Wishart D.S."/>
            <person name="Edwards E.A."/>
        </authorList>
    </citation>
    <scope>NUCLEOTIDE SEQUENCE [LARGE SCALE GENOMIC DNA]</scope>
    <source>
        <strain evidence="1 2">12DCA</strain>
    </source>
</reference>
<name>A0A857DLQ9_9FIRM</name>
<gene>
    <name evidence="1" type="ORF">GQ588_13260</name>
</gene>
<evidence type="ECO:0008006" key="3">
    <source>
        <dbReference type="Google" id="ProtNLM"/>
    </source>
</evidence>